<feature type="compositionally biased region" description="Polar residues" evidence="1">
    <location>
        <begin position="15"/>
        <end position="27"/>
    </location>
</feature>
<feature type="compositionally biased region" description="Basic and acidic residues" evidence="1">
    <location>
        <begin position="35"/>
        <end position="46"/>
    </location>
</feature>
<evidence type="ECO:0000313" key="2">
    <source>
        <dbReference type="EMBL" id="KAF9991509.1"/>
    </source>
</evidence>
<evidence type="ECO:0000313" key="3">
    <source>
        <dbReference type="Proteomes" id="UP000749646"/>
    </source>
</evidence>
<name>A0A9P6SQ94_9FUNG</name>
<accession>A0A9P6SQ94</accession>
<reference evidence="2" key="1">
    <citation type="journal article" date="2020" name="Fungal Divers.">
        <title>Resolving the Mortierellaceae phylogeny through synthesis of multi-gene phylogenetics and phylogenomics.</title>
        <authorList>
            <person name="Vandepol N."/>
            <person name="Liber J."/>
            <person name="Desiro A."/>
            <person name="Na H."/>
            <person name="Kennedy M."/>
            <person name="Barry K."/>
            <person name="Grigoriev I.V."/>
            <person name="Miller A.N."/>
            <person name="O'Donnell K."/>
            <person name="Stajich J.E."/>
            <person name="Bonito G."/>
        </authorList>
    </citation>
    <scope>NUCLEOTIDE SEQUENCE</scope>
    <source>
        <strain evidence="2">MES-2147</strain>
    </source>
</reference>
<gene>
    <name evidence="2" type="ORF">BGZ65_000510</name>
</gene>
<organism evidence="2 3">
    <name type="scientific">Modicella reniformis</name>
    <dbReference type="NCBI Taxonomy" id="1440133"/>
    <lineage>
        <taxon>Eukaryota</taxon>
        <taxon>Fungi</taxon>
        <taxon>Fungi incertae sedis</taxon>
        <taxon>Mucoromycota</taxon>
        <taxon>Mortierellomycotina</taxon>
        <taxon>Mortierellomycetes</taxon>
        <taxon>Mortierellales</taxon>
        <taxon>Mortierellaceae</taxon>
        <taxon>Modicella</taxon>
    </lineage>
</organism>
<comment type="caution">
    <text evidence="2">The sequence shown here is derived from an EMBL/GenBank/DDBJ whole genome shotgun (WGS) entry which is preliminary data.</text>
</comment>
<dbReference type="AlphaFoldDB" id="A0A9P6SQ94"/>
<dbReference type="Proteomes" id="UP000749646">
    <property type="component" value="Unassembled WGS sequence"/>
</dbReference>
<feature type="region of interest" description="Disordered" evidence="1">
    <location>
        <begin position="15"/>
        <end position="52"/>
    </location>
</feature>
<protein>
    <submittedName>
        <fullName evidence="2">Uncharacterized protein</fullName>
    </submittedName>
</protein>
<proteinExistence type="predicted"/>
<dbReference type="EMBL" id="JAAAHW010002713">
    <property type="protein sequence ID" value="KAF9991509.1"/>
    <property type="molecule type" value="Genomic_DNA"/>
</dbReference>
<feature type="non-terminal residue" evidence="2">
    <location>
        <position position="1"/>
    </location>
</feature>
<sequence>PTDQHGNHLWKQQAALQVATQTPQAPQGVSRDRKRKEEEEVVVGERARKRVH</sequence>
<evidence type="ECO:0000256" key="1">
    <source>
        <dbReference type="SAM" id="MobiDB-lite"/>
    </source>
</evidence>
<keyword evidence="3" id="KW-1185">Reference proteome</keyword>
<feature type="non-terminal residue" evidence="2">
    <location>
        <position position="52"/>
    </location>
</feature>